<proteinExistence type="predicted"/>
<dbReference type="EMBL" id="AXCY01000093">
    <property type="protein sequence ID" value="KGM09488.1"/>
    <property type="molecule type" value="Genomic_DNA"/>
</dbReference>
<sequence length="455" mass="49840">MIAAGAPPGAGRGSVPGADDVSVGGARMGGMPASRPSPVRTASSVAPRTTATLSLAQARRVALRAQGLDRPRRTGGTVTMRHLEALVERLGLLQIDSVNVLARAHLVPVFSRLGPYDAGLVPRAAGVAPRRLVEAWAHQASYVPPRTYRLLGWRQRAYLEESWGMIADVPLRHAAVVAEVLDLVRARGPVTAREVHAVLEHAHPHVREGWWSWSVAKRVLEFLFFTGQVTAASRNAAFERCYDLTERVLPPEVLAMPEPSDADAVRELVEIGARAHGIGTVRCFADYFRVRGPAVRRAVDELVESGTLVPVEVEGWARPTYLHRDATTARRAEGRALLSPFDPLVFERSRLEALFDVRYRIEIYVPAPQRTYGYYVLPFLLGDRFAARVDLKADRAARRLLVPGAFAEDASPATTVDELVDELRLLATWLDLDDVVVPADARGDLAPALRGELAR</sequence>
<gene>
    <name evidence="2" type="ORF">N868_02005</name>
</gene>
<accession>A0A0A0BLT8</accession>
<dbReference type="Pfam" id="PF06224">
    <property type="entry name" value="AlkZ-like"/>
    <property type="match status" value="1"/>
</dbReference>
<evidence type="ECO:0008006" key="4">
    <source>
        <dbReference type="Google" id="ProtNLM"/>
    </source>
</evidence>
<evidence type="ECO:0000313" key="2">
    <source>
        <dbReference type="EMBL" id="KGM09488.1"/>
    </source>
</evidence>
<protein>
    <recommendedName>
        <fullName evidence="4">Cytoplasmic protein</fullName>
    </recommendedName>
</protein>
<dbReference type="PANTHER" id="PTHR30528">
    <property type="entry name" value="CYTOPLASMIC PROTEIN"/>
    <property type="match status" value="1"/>
</dbReference>
<reference evidence="2 3" key="1">
    <citation type="submission" date="2013-08" db="EMBL/GenBank/DDBJ databases">
        <title>Genome sequencing of Cellulomonas carbonis T26.</title>
        <authorList>
            <person name="Chen F."/>
            <person name="Li Y."/>
            <person name="Wang G."/>
        </authorList>
    </citation>
    <scope>NUCLEOTIDE SEQUENCE [LARGE SCALE GENOMIC DNA]</scope>
    <source>
        <strain evidence="2 3">T26</strain>
    </source>
</reference>
<dbReference type="PANTHER" id="PTHR30528:SF0">
    <property type="entry name" value="CYTOPLASMIC PROTEIN"/>
    <property type="match status" value="1"/>
</dbReference>
<comment type="caution">
    <text evidence="2">The sequence shown here is derived from an EMBL/GenBank/DDBJ whole genome shotgun (WGS) entry which is preliminary data.</text>
</comment>
<evidence type="ECO:0000313" key="3">
    <source>
        <dbReference type="Proteomes" id="UP000029839"/>
    </source>
</evidence>
<keyword evidence="3" id="KW-1185">Reference proteome</keyword>
<evidence type="ECO:0000256" key="1">
    <source>
        <dbReference type="SAM" id="MobiDB-lite"/>
    </source>
</evidence>
<name>A0A0A0BLT8_9CELL</name>
<organism evidence="2 3">
    <name type="scientific">Cellulomonas carbonis T26</name>
    <dbReference type="NCBI Taxonomy" id="947969"/>
    <lineage>
        <taxon>Bacteria</taxon>
        <taxon>Bacillati</taxon>
        <taxon>Actinomycetota</taxon>
        <taxon>Actinomycetes</taxon>
        <taxon>Micrococcales</taxon>
        <taxon>Cellulomonadaceae</taxon>
        <taxon>Cellulomonas</taxon>
    </lineage>
</organism>
<reference evidence="2 3" key="2">
    <citation type="journal article" date="2015" name="Stand. Genomic Sci.">
        <title>Draft genome sequence of Cellulomonas carbonis T26(T) and comparative analysis of six Cellulomonas genomes.</title>
        <authorList>
            <person name="Zhuang W."/>
            <person name="Zhang S."/>
            <person name="Xia X."/>
            <person name="Wang G."/>
        </authorList>
    </citation>
    <scope>NUCLEOTIDE SEQUENCE [LARGE SCALE GENOMIC DNA]</scope>
    <source>
        <strain evidence="2 3">T26</strain>
    </source>
</reference>
<dbReference type="AlphaFoldDB" id="A0A0A0BLT8"/>
<feature type="region of interest" description="Disordered" evidence="1">
    <location>
        <begin position="1"/>
        <end position="48"/>
    </location>
</feature>
<dbReference type="Proteomes" id="UP000029839">
    <property type="component" value="Unassembled WGS sequence"/>
</dbReference>
<dbReference type="InterPro" id="IPR009351">
    <property type="entry name" value="AlkZ-like"/>
</dbReference>